<evidence type="ECO:0000313" key="3">
    <source>
        <dbReference type="Proteomes" id="UP000295391"/>
    </source>
</evidence>
<dbReference type="PANTHER" id="PTHR46211">
    <property type="entry name" value="GLYCEROPHOSPHORYL DIESTER PHOSPHODIESTERASE"/>
    <property type="match status" value="1"/>
</dbReference>
<feature type="domain" description="GP-PDE" evidence="1">
    <location>
        <begin position="7"/>
        <end position="248"/>
    </location>
</feature>
<dbReference type="Proteomes" id="UP000295391">
    <property type="component" value="Unassembled WGS sequence"/>
</dbReference>
<dbReference type="SUPFAM" id="SSF51695">
    <property type="entry name" value="PLC-like phosphodiesterases"/>
    <property type="match status" value="1"/>
</dbReference>
<reference evidence="2 3" key="1">
    <citation type="submission" date="2019-03" db="EMBL/GenBank/DDBJ databases">
        <title>Genomic Encyclopedia of Type Strains, Phase III (KMG-III): the genomes of soil and plant-associated and newly described type strains.</title>
        <authorList>
            <person name="Whitman W."/>
        </authorList>
    </citation>
    <scope>NUCLEOTIDE SEQUENCE [LARGE SCALE GENOMIC DNA]</scope>
    <source>
        <strain evidence="2 3">CGMCC 1.7002</strain>
    </source>
</reference>
<dbReference type="EMBL" id="SNYR01000001">
    <property type="protein sequence ID" value="TDQ66495.1"/>
    <property type="molecule type" value="Genomic_DNA"/>
</dbReference>
<dbReference type="RefSeq" id="WP_133571184.1">
    <property type="nucleotide sequence ID" value="NZ_SNYR01000001.1"/>
</dbReference>
<dbReference type="InterPro" id="IPR030395">
    <property type="entry name" value="GP_PDE_dom"/>
</dbReference>
<protein>
    <submittedName>
        <fullName evidence="2">Glycerophosphoryl diester phosphodiesterase</fullName>
    </submittedName>
</protein>
<gene>
    <name evidence="2" type="ORF">ATL17_0492</name>
</gene>
<dbReference type="PANTHER" id="PTHR46211:SF1">
    <property type="entry name" value="GLYCEROPHOSPHODIESTER PHOSPHODIESTERASE, CYTOPLASMIC"/>
    <property type="match status" value="1"/>
</dbReference>
<organism evidence="2 3">
    <name type="scientific">Maritalea mobilis</name>
    <dbReference type="NCBI Taxonomy" id="483324"/>
    <lineage>
        <taxon>Bacteria</taxon>
        <taxon>Pseudomonadati</taxon>
        <taxon>Pseudomonadota</taxon>
        <taxon>Alphaproteobacteria</taxon>
        <taxon>Hyphomicrobiales</taxon>
        <taxon>Devosiaceae</taxon>
        <taxon>Maritalea</taxon>
    </lineage>
</organism>
<sequence>MLKQIFAQPIAHRGLHDVKNGIIENSKAAFTSAIANRYAIECDLQLTGDEQAIVFHDEKLSRLTEQKGMVADISMGQACHIPLKNSADEDRIMSFTQMLDYVDGRVPLVVELKSQGQRNAALARAAHEAAKDYLGVLCFKSFDPDLIHQLHRLRDKWPKGIVLERETPHGGTAWTGFVLRHLLHLPLSRPDFLSCDANSLDLPAVRAYRATGRKVMSWTINSAERLEKAKAGADQIVFESINPVTGAPAKAAA</sequence>
<dbReference type="AlphaFoldDB" id="A0A4R6W0P0"/>
<dbReference type="Pfam" id="PF03009">
    <property type="entry name" value="GDPD"/>
    <property type="match status" value="1"/>
</dbReference>
<keyword evidence="3" id="KW-1185">Reference proteome</keyword>
<evidence type="ECO:0000259" key="1">
    <source>
        <dbReference type="PROSITE" id="PS51704"/>
    </source>
</evidence>
<comment type="caution">
    <text evidence="2">The sequence shown here is derived from an EMBL/GenBank/DDBJ whole genome shotgun (WGS) entry which is preliminary data.</text>
</comment>
<proteinExistence type="predicted"/>
<dbReference type="GO" id="GO:0008081">
    <property type="term" value="F:phosphoric diester hydrolase activity"/>
    <property type="evidence" value="ECO:0007669"/>
    <property type="project" value="InterPro"/>
</dbReference>
<dbReference type="Gene3D" id="3.20.20.190">
    <property type="entry name" value="Phosphatidylinositol (PI) phosphodiesterase"/>
    <property type="match status" value="1"/>
</dbReference>
<accession>A0A4R6W0P0</accession>
<dbReference type="InterPro" id="IPR017946">
    <property type="entry name" value="PLC-like_Pdiesterase_TIM-brl"/>
</dbReference>
<dbReference type="GO" id="GO:0006629">
    <property type="term" value="P:lipid metabolic process"/>
    <property type="evidence" value="ECO:0007669"/>
    <property type="project" value="InterPro"/>
</dbReference>
<dbReference type="OrthoDB" id="384721at2"/>
<name>A0A4R6W0P0_9HYPH</name>
<dbReference type="PROSITE" id="PS51704">
    <property type="entry name" value="GP_PDE"/>
    <property type="match status" value="1"/>
</dbReference>
<evidence type="ECO:0000313" key="2">
    <source>
        <dbReference type="EMBL" id="TDQ66495.1"/>
    </source>
</evidence>